<evidence type="ECO:0000256" key="7">
    <source>
        <dbReference type="ARBA" id="ARBA00023277"/>
    </source>
</evidence>
<dbReference type="InterPro" id="IPR045130">
    <property type="entry name" value="OFUT2-like"/>
</dbReference>
<evidence type="ECO:0000256" key="9">
    <source>
        <dbReference type="ARBA" id="ARBA00026232"/>
    </source>
</evidence>
<comment type="subcellular location">
    <subcellularLocation>
        <location evidence="1">Endoplasmic reticulum</location>
    </subcellularLocation>
</comment>
<sequence>MVDNNFQSATSLPKVLQQNEFILYYPINFGIYLFYDVFYGEGFNLKRDVYIRIANTVRLLRDPSQIPNFALHDINVKNLTGDDWILVLPPWGPLPHWFNDRSYERYTNHSYFNNWSGIPWSMFFDLNSLSLFIPVMDLIEFQRSNVLDSQQSLLNRSSNHPLTIDLALQLVRGDFNEKLGQYSNVNNRKVDFCPFELRELYRLNDSTLSSSSSFSRPIELFEGSSFNLQNGILPMRASAYDCITGDLEPVHLAPFLIQLIENSEKPITASAYDCITGDLEPVHLAPFLIQLIENSEKPITTLYLDSAQSIIHGHWSEWSQEYWTVRRSITIAKHLRDIGDNYRGAYLHSNDISDRTVSPSIVEHLGPGSSWLRPQWPLSPALGGPYVAVHWRRGDFVTTSTNATTTTVTTTSRSPNNVLAAQQILNAVKIFNQYEDHYIDTIYLATDANKEELENLKSLLYPLQVFHFEPTESEWISYGPGGSAIIDQWICAHARYFIGTSSSTFTYRIVEERSIMGFLFNTTLNNFCSNGPIYLYKANYYNTELSTCQSLTEWPVIYEKQYTISSSSSSSSPAASSSSLSPMINDKLHSDKYIKDEL</sequence>
<keyword evidence="5" id="KW-0256">Endoplasmic reticulum</keyword>
<dbReference type="GO" id="GO:0005783">
    <property type="term" value="C:endoplasmic reticulum"/>
    <property type="evidence" value="ECO:0007669"/>
    <property type="project" value="UniProtKB-SubCell"/>
</dbReference>
<keyword evidence="7" id="KW-0119">Carbohydrate metabolism</keyword>
<comment type="catalytic activity">
    <reaction evidence="11">
        <text>L-threonyl-[protein] + GDP-beta-L-fucose = 3-O-(alpha-L-fucosyl)-L-threonyl-[protein] + GDP + H(+)</text>
        <dbReference type="Rhea" id="RHEA:70491"/>
        <dbReference type="Rhea" id="RHEA-COMP:11060"/>
        <dbReference type="Rhea" id="RHEA-COMP:17915"/>
        <dbReference type="ChEBI" id="CHEBI:15378"/>
        <dbReference type="ChEBI" id="CHEBI:30013"/>
        <dbReference type="ChEBI" id="CHEBI:57273"/>
        <dbReference type="ChEBI" id="CHEBI:58189"/>
        <dbReference type="ChEBI" id="CHEBI:189631"/>
        <dbReference type="EC" id="2.4.1.221"/>
    </reaction>
    <physiologicalReaction direction="left-to-right" evidence="11">
        <dbReference type="Rhea" id="RHEA:70492"/>
    </physiologicalReaction>
</comment>
<dbReference type="Proteomes" id="UP000290809">
    <property type="component" value="Unassembled WGS sequence"/>
</dbReference>
<evidence type="ECO:0000256" key="5">
    <source>
        <dbReference type="ARBA" id="ARBA00022824"/>
    </source>
</evidence>
<evidence type="ECO:0000256" key="6">
    <source>
        <dbReference type="ARBA" id="ARBA00023253"/>
    </source>
</evidence>
<dbReference type="STRING" id="6184.A0A430QB85"/>
<name>A0A430QB85_SCHBO</name>
<keyword evidence="4 13" id="KW-0808">Transferase</keyword>
<evidence type="ECO:0000256" key="3">
    <source>
        <dbReference type="ARBA" id="ARBA00012196"/>
    </source>
</evidence>
<dbReference type="GO" id="GO:0046922">
    <property type="term" value="F:peptide-O-fucosyltransferase activity"/>
    <property type="evidence" value="ECO:0007669"/>
    <property type="project" value="UniProtKB-EC"/>
</dbReference>
<accession>A0A430QB85</accession>
<dbReference type="PANTHER" id="PTHR13398:SF0">
    <property type="entry name" value="GDP-FUCOSE PROTEIN O-FUCOSYLTRANSFERASE 2"/>
    <property type="match status" value="1"/>
</dbReference>
<evidence type="ECO:0000313" key="14">
    <source>
        <dbReference type="Proteomes" id="UP000290809"/>
    </source>
</evidence>
<evidence type="ECO:0000256" key="10">
    <source>
        <dbReference type="ARBA" id="ARBA00033083"/>
    </source>
</evidence>
<keyword evidence="6" id="KW-0294">Fucose metabolism</keyword>
<proteinExistence type="inferred from homology"/>
<reference evidence="13 14" key="1">
    <citation type="journal article" date="2019" name="PLoS Pathog.">
        <title>Genome sequence of the bovine parasite Schistosoma bovis Tanzania.</title>
        <authorList>
            <person name="Oey H."/>
            <person name="Zakrzewski M."/>
            <person name="Gobert G."/>
            <person name="Gravermann K."/>
            <person name="Stoye J."/>
            <person name="Jones M."/>
            <person name="Mcmanus D."/>
            <person name="Krause L."/>
        </authorList>
    </citation>
    <scope>NUCLEOTIDE SEQUENCE [LARGE SCALE GENOMIC DNA]</scope>
    <source>
        <strain evidence="13 14">TAN1997</strain>
    </source>
</reference>
<dbReference type="CDD" id="cd11298">
    <property type="entry name" value="O-FucT-2"/>
    <property type="match status" value="1"/>
</dbReference>
<comment type="similarity">
    <text evidence="8">Belongs to the glycosyltransferase 68 family.</text>
</comment>
<protein>
    <recommendedName>
        <fullName evidence="9">GDP-fucose protein O-fucosyltransferase 2</fullName>
        <ecNumber evidence="3">2.4.1.221</ecNumber>
    </recommendedName>
    <alternativeName>
        <fullName evidence="10">Peptide-O-fucosyltransferase 2</fullName>
    </alternativeName>
</protein>
<dbReference type="GO" id="GO:0006004">
    <property type="term" value="P:fucose metabolic process"/>
    <property type="evidence" value="ECO:0007669"/>
    <property type="project" value="UniProtKB-KW"/>
</dbReference>
<keyword evidence="13" id="KW-0328">Glycosyltransferase</keyword>
<evidence type="ECO:0000256" key="1">
    <source>
        <dbReference type="ARBA" id="ARBA00004240"/>
    </source>
</evidence>
<dbReference type="PANTHER" id="PTHR13398">
    <property type="entry name" value="GDP-FUCOSE PROTEIN O-FUCOSYLTRANSFERASE 2"/>
    <property type="match status" value="1"/>
</dbReference>
<evidence type="ECO:0000256" key="4">
    <source>
        <dbReference type="ARBA" id="ARBA00022679"/>
    </source>
</evidence>
<evidence type="ECO:0000256" key="11">
    <source>
        <dbReference type="ARBA" id="ARBA00047273"/>
    </source>
</evidence>
<evidence type="ECO:0000256" key="12">
    <source>
        <dbReference type="ARBA" id="ARBA00048647"/>
    </source>
</evidence>
<comment type="caution">
    <text evidence="13">The sequence shown here is derived from an EMBL/GenBank/DDBJ whole genome shotgun (WGS) entry which is preliminary data.</text>
</comment>
<comment type="catalytic activity">
    <reaction evidence="12">
        <text>L-seryl-[protein] + GDP-beta-L-fucose = 3-O-(alpha-L-fucosyl)-L-seryl-[protein] + GDP + H(+)</text>
        <dbReference type="Rhea" id="RHEA:63644"/>
        <dbReference type="Rhea" id="RHEA-COMP:9863"/>
        <dbReference type="Rhea" id="RHEA-COMP:17914"/>
        <dbReference type="ChEBI" id="CHEBI:15378"/>
        <dbReference type="ChEBI" id="CHEBI:29999"/>
        <dbReference type="ChEBI" id="CHEBI:57273"/>
        <dbReference type="ChEBI" id="CHEBI:58189"/>
        <dbReference type="ChEBI" id="CHEBI:189632"/>
        <dbReference type="EC" id="2.4.1.221"/>
    </reaction>
    <physiologicalReaction direction="left-to-right" evidence="12">
        <dbReference type="Rhea" id="RHEA:63645"/>
    </physiologicalReaction>
</comment>
<organism evidence="13 14">
    <name type="scientific">Schistosoma bovis</name>
    <name type="common">Blood fluke</name>
    <dbReference type="NCBI Taxonomy" id="6184"/>
    <lineage>
        <taxon>Eukaryota</taxon>
        <taxon>Metazoa</taxon>
        <taxon>Spiralia</taxon>
        <taxon>Lophotrochozoa</taxon>
        <taxon>Platyhelminthes</taxon>
        <taxon>Trematoda</taxon>
        <taxon>Digenea</taxon>
        <taxon>Strigeidida</taxon>
        <taxon>Schistosomatoidea</taxon>
        <taxon>Schistosomatidae</taxon>
        <taxon>Schistosoma</taxon>
    </lineage>
</organism>
<evidence type="ECO:0000256" key="8">
    <source>
        <dbReference type="ARBA" id="ARBA00025803"/>
    </source>
</evidence>
<dbReference type="EC" id="2.4.1.221" evidence="3"/>
<dbReference type="AlphaFoldDB" id="A0A430QB85"/>
<dbReference type="InterPro" id="IPR019378">
    <property type="entry name" value="GDP-Fuc_O-FucTrfase"/>
</dbReference>
<dbReference type="Pfam" id="PF10250">
    <property type="entry name" value="O-FucT"/>
    <property type="match status" value="1"/>
</dbReference>
<dbReference type="EMBL" id="QMKO01002064">
    <property type="protein sequence ID" value="RTG84959.1"/>
    <property type="molecule type" value="Genomic_DNA"/>
</dbReference>
<evidence type="ECO:0000313" key="13">
    <source>
        <dbReference type="EMBL" id="RTG84959.1"/>
    </source>
</evidence>
<keyword evidence="14" id="KW-1185">Reference proteome</keyword>
<dbReference type="Gene3D" id="3.40.50.11350">
    <property type="match status" value="1"/>
</dbReference>
<gene>
    <name evidence="13" type="ORF">DC041_0002734</name>
</gene>
<evidence type="ECO:0000256" key="2">
    <source>
        <dbReference type="ARBA" id="ARBA00004922"/>
    </source>
</evidence>
<comment type="pathway">
    <text evidence="2">Protein modification; protein glycosylation.</text>
</comment>
<dbReference type="Gene3D" id="3.40.50.11340">
    <property type="match status" value="1"/>
</dbReference>